<keyword evidence="6" id="KW-0653">Protein transport</keyword>
<dbReference type="NCBIfam" id="TIGR00739">
    <property type="entry name" value="yajC"/>
    <property type="match status" value="1"/>
</dbReference>
<keyword evidence="4" id="KW-1003">Cell membrane</keyword>
<dbReference type="RefSeq" id="WP_108345489.1">
    <property type="nucleotide sequence ID" value="NZ_PYXZ01000007.1"/>
</dbReference>
<dbReference type="EMBL" id="PYXZ01000007">
    <property type="protein sequence ID" value="PUA80099.1"/>
    <property type="molecule type" value="Genomic_DNA"/>
</dbReference>
<comment type="similarity">
    <text evidence="2">Belongs to the YajC family.</text>
</comment>
<evidence type="ECO:0000256" key="4">
    <source>
        <dbReference type="ARBA" id="ARBA00022475"/>
    </source>
</evidence>
<keyword evidence="8" id="KW-0811">Translocation</keyword>
<gene>
    <name evidence="10" type="primary">yajC</name>
    <name evidence="10" type="ORF">C7S10_16265</name>
</gene>
<evidence type="ECO:0000256" key="7">
    <source>
        <dbReference type="ARBA" id="ARBA00022989"/>
    </source>
</evidence>
<dbReference type="SMART" id="SM01323">
    <property type="entry name" value="YajC"/>
    <property type="match status" value="1"/>
</dbReference>
<dbReference type="PRINTS" id="PR01853">
    <property type="entry name" value="YAJCTRNLCASE"/>
</dbReference>
<evidence type="ECO:0000256" key="8">
    <source>
        <dbReference type="ARBA" id="ARBA00023010"/>
    </source>
</evidence>
<dbReference type="AlphaFoldDB" id="A0A2R7YW42"/>
<keyword evidence="11" id="KW-1185">Reference proteome</keyword>
<reference evidence="10 11" key="1">
    <citation type="submission" date="2018-03" db="EMBL/GenBank/DDBJ databases">
        <authorList>
            <person name="Keele B.F."/>
        </authorList>
    </citation>
    <scope>NUCLEOTIDE SEQUENCE [LARGE SCALE GENOMIC DNA]</scope>
    <source>
        <strain evidence="10 11">IB-3</strain>
    </source>
</reference>
<dbReference type="OrthoDB" id="3711957at2"/>
<evidence type="ECO:0000256" key="3">
    <source>
        <dbReference type="ARBA" id="ARBA00022448"/>
    </source>
</evidence>
<dbReference type="GO" id="GO:0005886">
    <property type="term" value="C:plasma membrane"/>
    <property type="evidence" value="ECO:0007669"/>
    <property type="project" value="UniProtKB-SubCell"/>
</dbReference>
<protein>
    <submittedName>
        <fullName evidence="10">Preprotein translocase subunit YajC</fullName>
    </submittedName>
</protein>
<evidence type="ECO:0000313" key="11">
    <source>
        <dbReference type="Proteomes" id="UP000244867"/>
    </source>
</evidence>
<dbReference type="InterPro" id="IPR003849">
    <property type="entry name" value="Preprotein_translocase_YajC"/>
</dbReference>
<keyword evidence="7" id="KW-1133">Transmembrane helix</keyword>
<evidence type="ECO:0000256" key="9">
    <source>
        <dbReference type="ARBA" id="ARBA00023136"/>
    </source>
</evidence>
<evidence type="ECO:0000256" key="1">
    <source>
        <dbReference type="ARBA" id="ARBA00004162"/>
    </source>
</evidence>
<keyword evidence="9" id="KW-0472">Membrane</keyword>
<evidence type="ECO:0000256" key="6">
    <source>
        <dbReference type="ARBA" id="ARBA00022927"/>
    </source>
</evidence>
<comment type="subcellular location">
    <subcellularLocation>
        <location evidence="1">Cell membrane</location>
        <topology evidence="1">Single-pass membrane protein</topology>
    </subcellularLocation>
</comment>
<evidence type="ECO:0000256" key="5">
    <source>
        <dbReference type="ARBA" id="ARBA00022692"/>
    </source>
</evidence>
<dbReference type="GO" id="GO:0015031">
    <property type="term" value="P:protein transport"/>
    <property type="evidence" value="ECO:0007669"/>
    <property type="project" value="UniProtKB-KW"/>
</dbReference>
<comment type="caution">
    <text evidence="10">The sequence shown here is derived from an EMBL/GenBank/DDBJ whole genome shotgun (WGS) entry which is preliminary data.</text>
</comment>
<organism evidence="10 11">
    <name type="scientific">Nocardioides currus</name>
    <dbReference type="NCBI Taxonomy" id="2133958"/>
    <lineage>
        <taxon>Bacteria</taxon>
        <taxon>Bacillati</taxon>
        <taxon>Actinomycetota</taxon>
        <taxon>Actinomycetes</taxon>
        <taxon>Propionibacteriales</taxon>
        <taxon>Nocardioidaceae</taxon>
        <taxon>Nocardioides</taxon>
    </lineage>
</organism>
<dbReference type="Pfam" id="PF02699">
    <property type="entry name" value="YajC"/>
    <property type="match status" value="1"/>
</dbReference>
<name>A0A2R7YW42_9ACTN</name>
<sequence>MGELATFLPLIAVAVLFWLMVVRPASRRQKAVAQLQSELRPGQRVMLSSGIYGTVTSLDEDRVHLEIAPGTTIEVARGAVSVVDQGPDVAVEAVDTDETDRPGEER</sequence>
<dbReference type="PANTHER" id="PTHR33909:SF1">
    <property type="entry name" value="SEC TRANSLOCON ACCESSORY COMPLEX SUBUNIT YAJC"/>
    <property type="match status" value="1"/>
</dbReference>
<accession>A0A2R7YW42</accession>
<evidence type="ECO:0000256" key="2">
    <source>
        <dbReference type="ARBA" id="ARBA00006742"/>
    </source>
</evidence>
<dbReference type="PANTHER" id="PTHR33909">
    <property type="entry name" value="SEC TRANSLOCON ACCESSORY COMPLEX SUBUNIT YAJC"/>
    <property type="match status" value="1"/>
</dbReference>
<proteinExistence type="inferred from homology"/>
<evidence type="ECO:0000313" key="10">
    <source>
        <dbReference type="EMBL" id="PUA80099.1"/>
    </source>
</evidence>
<keyword evidence="3" id="KW-0813">Transport</keyword>
<keyword evidence="5" id="KW-0812">Transmembrane</keyword>
<dbReference type="Proteomes" id="UP000244867">
    <property type="component" value="Unassembled WGS sequence"/>
</dbReference>